<dbReference type="SUPFAM" id="SSF52540">
    <property type="entry name" value="P-loop containing nucleoside triphosphate hydrolases"/>
    <property type="match status" value="1"/>
</dbReference>
<keyword evidence="4" id="KW-1185">Reference proteome</keyword>
<dbReference type="EMBL" id="JANGAC010000004">
    <property type="protein sequence ID" value="MCQ4922970.1"/>
    <property type="molecule type" value="Genomic_DNA"/>
</dbReference>
<dbReference type="Proteomes" id="UP001524478">
    <property type="component" value="Unassembled WGS sequence"/>
</dbReference>
<keyword evidence="1" id="KW-0812">Transmembrane</keyword>
<reference evidence="3 4" key="1">
    <citation type="submission" date="2022-06" db="EMBL/GenBank/DDBJ databases">
        <title>Isolation of gut microbiota from human fecal samples.</title>
        <authorList>
            <person name="Pamer E.G."/>
            <person name="Barat B."/>
            <person name="Waligurski E."/>
            <person name="Medina S."/>
            <person name="Paddock L."/>
            <person name="Mostad J."/>
        </authorList>
    </citation>
    <scope>NUCLEOTIDE SEQUENCE [LARGE SCALE GENOMIC DNA]</scope>
    <source>
        <strain evidence="3 4">DFI.7.95</strain>
    </source>
</reference>
<dbReference type="Gene3D" id="3.40.50.300">
    <property type="entry name" value="P-loop containing nucleotide triphosphate hydrolases"/>
    <property type="match status" value="1"/>
</dbReference>
<evidence type="ECO:0000256" key="1">
    <source>
        <dbReference type="SAM" id="Phobius"/>
    </source>
</evidence>
<gene>
    <name evidence="3" type="ORF">NE686_07740</name>
</gene>
<comment type="caution">
    <text evidence="3">The sequence shown here is derived from an EMBL/GenBank/DDBJ whole genome shotgun (WGS) entry which is preliminary data.</text>
</comment>
<protein>
    <submittedName>
        <fullName evidence="3">Zonular occludens toxin domain-containing protein</fullName>
    </submittedName>
</protein>
<name>A0ABT1S918_9FIRM</name>
<keyword evidence="1" id="KW-0472">Membrane</keyword>
<sequence>MIWLYSGTPGSGKSYHAVADIIKKVKRKDKNKVIANFPLTFKNNNHKNNFIYVDNSDMTIDYLENYARENHFIGVEGQTLVVIDEAQILFNSRDWGSNSNKRMAWIKFFSQHRKYGYNFIMIAQFDKMIDRQIRSLIEYEVAHMKINNFFWFLPTTFFLCVERWYGQKMKTGHQIIPYRKKISIAYNSYSTFDDAGLRGTSDEGPTEVSIIKENNQELKEKDINIKHSTKKYSFLTFLKDKSTIKFIAIAVLILITIYNLPFLE</sequence>
<dbReference type="InterPro" id="IPR027417">
    <property type="entry name" value="P-loop_NTPase"/>
</dbReference>
<keyword evidence="1" id="KW-1133">Transmembrane helix</keyword>
<dbReference type="InterPro" id="IPR008900">
    <property type="entry name" value="Zot_N"/>
</dbReference>
<feature type="domain" description="Zona occludens toxin N-terminal" evidence="2">
    <location>
        <begin position="1"/>
        <end position="191"/>
    </location>
</feature>
<proteinExistence type="predicted"/>
<evidence type="ECO:0000313" key="4">
    <source>
        <dbReference type="Proteomes" id="UP001524478"/>
    </source>
</evidence>
<organism evidence="3 4">
    <name type="scientific">Tissierella carlieri</name>
    <dbReference type="NCBI Taxonomy" id="689904"/>
    <lineage>
        <taxon>Bacteria</taxon>
        <taxon>Bacillati</taxon>
        <taxon>Bacillota</taxon>
        <taxon>Tissierellia</taxon>
        <taxon>Tissierellales</taxon>
        <taxon>Tissierellaceae</taxon>
        <taxon>Tissierella</taxon>
    </lineage>
</organism>
<dbReference type="RefSeq" id="WP_256311048.1">
    <property type="nucleotide sequence ID" value="NZ_JANGAC010000004.1"/>
</dbReference>
<evidence type="ECO:0000259" key="2">
    <source>
        <dbReference type="Pfam" id="PF05707"/>
    </source>
</evidence>
<evidence type="ECO:0000313" key="3">
    <source>
        <dbReference type="EMBL" id="MCQ4922970.1"/>
    </source>
</evidence>
<feature type="transmembrane region" description="Helical" evidence="1">
    <location>
        <begin position="244"/>
        <end position="263"/>
    </location>
</feature>
<dbReference type="Pfam" id="PF05707">
    <property type="entry name" value="Zot"/>
    <property type="match status" value="1"/>
</dbReference>
<accession>A0ABT1S918</accession>